<proteinExistence type="predicted"/>
<organism evidence="1 2">
    <name type="scientific">Symbiodinium necroappetens</name>
    <dbReference type="NCBI Taxonomy" id="1628268"/>
    <lineage>
        <taxon>Eukaryota</taxon>
        <taxon>Sar</taxon>
        <taxon>Alveolata</taxon>
        <taxon>Dinophyceae</taxon>
        <taxon>Suessiales</taxon>
        <taxon>Symbiodiniaceae</taxon>
        <taxon>Symbiodinium</taxon>
    </lineage>
</organism>
<dbReference type="Proteomes" id="UP000601435">
    <property type="component" value="Unassembled WGS sequence"/>
</dbReference>
<name>A0A812TYD9_9DINO</name>
<comment type="caution">
    <text evidence="1">The sequence shown here is derived from an EMBL/GenBank/DDBJ whole genome shotgun (WGS) entry which is preliminary data.</text>
</comment>
<dbReference type="EMBL" id="CAJNJA010025645">
    <property type="protein sequence ID" value="CAE7546495.1"/>
    <property type="molecule type" value="Genomic_DNA"/>
</dbReference>
<evidence type="ECO:0000313" key="1">
    <source>
        <dbReference type="EMBL" id="CAE7546495.1"/>
    </source>
</evidence>
<protein>
    <submittedName>
        <fullName evidence="1">MkkA protein</fullName>
    </submittedName>
</protein>
<reference evidence="1" key="1">
    <citation type="submission" date="2021-02" db="EMBL/GenBank/DDBJ databases">
        <authorList>
            <person name="Dougan E. K."/>
            <person name="Rhodes N."/>
            <person name="Thang M."/>
            <person name="Chan C."/>
        </authorList>
    </citation>
    <scope>NUCLEOTIDE SEQUENCE</scope>
</reference>
<gene>
    <name evidence="1" type="primary">mkkA</name>
    <name evidence="1" type="ORF">SNEC2469_LOCUS15741</name>
</gene>
<dbReference type="AlphaFoldDB" id="A0A812TYD9"/>
<accession>A0A812TYD9</accession>
<keyword evidence="2" id="KW-1185">Reference proteome</keyword>
<dbReference type="OrthoDB" id="450984at2759"/>
<sequence length="133" mass="15005">MHTGLGWALAPPRSSPQALHADIWGNDRPRPGRVRFHHILWKRQGSLCNTQIVPGAFTDGETWEEHYTQMTTASAPCLLVDNEVLHRGAANPSRNWVSTCSIELCTRTGYEEVWKESSENDGVYRMLPICWSG</sequence>
<evidence type="ECO:0000313" key="2">
    <source>
        <dbReference type="Proteomes" id="UP000601435"/>
    </source>
</evidence>